<dbReference type="AlphaFoldDB" id="A0A0E9QJ25"/>
<name>A0A0E9QJ25_ANGAN</name>
<sequence>MCVTEIPTHHQGMSLMPQTSVPEASVLGLCTVVLPGINLWQNQLTHHPS</sequence>
<dbReference type="EMBL" id="GBXM01091813">
    <property type="protein sequence ID" value="JAH16764.1"/>
    <property type="molecule type" value="Transcribed_RNA"/>
</dbReference>
<proteinExistence type="predicted"/>
<accession>A0A0E9QJ25</accession>
<reference evidence="1" key="2">
    <citation type="journal article" date="2015" name="Fish Shellfish Immunol.">
        <title>Early steps in the European eel (Anguilla anguilla)-Vibrio vulnificus interaction in the gills: Role of the RtxA13 toxin.</title>
        <authorList>
            <person name="Callol A."/>
            <person name="Pajuelo D."/>
            <person name="Ebbesson L."/>
            <person name="Teles M."/>
            <person name="MacKenzie S."/>
            <person name="Amaro C."/>
        </authorList>
    </citation>
    <scope>NUCLEOTIDE SEQUENCE</scope>
</reference>
<organism evidence="1">
    <name type="scientific">Anguilla anguilla</name>
    <name type="common">European freshwater eel</name>
    <name type="synonym">Muraena anguilla</name>
    <dbReference type="NCBI Taxonomy" id="7936"/>
    <lineage>
        <taxon>Eukaryota</taxon>
        <taxon>Metazoa</taxon>
        <taxon>Chordata</taxon>
        <taxon>Craniata</taxon>
        <taxon>Vertebrata</taxon>
        <taxon>Euteleostomi</taxon>
        <taxon>Actinopterygii</taxon>
        <taxon>Neopterygii</taxon>
        <taxon>Teleostei</taxon>
        <taxon>Anguilliformes</taxon>
        <taxon>Anguillidae</taxon>
        <taxon>Anguilla</taxon>
    </lineage>
</organism>
<protein>
    <submittedName>
        <fullName evidence="1">Uncharacterized protein</fullName>
    </submittedName>
</protein>
<evidence type="ECO:0000313" key="1">
    <source>
        <dbReference type="EMBL" id="JAH16764.1"/>
    </source>
</evidence>
<reference evidence="1" key="1">
    <citation type="submission" date="2014-11" db="EMBL/GenBank/DDBJ databases">
        <authorList>
            <person name="Amaro Gonzalez C."/>
        </authorList>
    </citation>
    <scope>NUCLEOTIDE SEQUENCE</scope>
</reference>